<comment type="caution">
    <text evidence="2">The sequence shown here is derived from an EMBL/GenBank/DDBJ whole genome shotgun (WGS) entry which is preliminary data.</text>
</comment>
<gene>
    <name evidence="2" type="ORF">C8E03_108154</name>
</gene>
<keyword evidence="1" id="KW-0472">Membrane</keyword>
<accession>A0A318EK54</accession>
<dbReference type="RefSeq" id="WP_110291418.1">
    <property type="nucleotide sequence ID" value="NZ_QICS01000008.1"/>
</dbReference>
<evidence type="ECO:0000313" key="3">
    <source>
        <dbReference type="Proteomes" id="UP000247523"/>
    </source>
</evidence>
<proteinExistence type="predicted"/>
<name>A0A318EK54_9FIRM</name>
<keyword evidence="1" id="KW-0812">Transmembrane</keyword>
<dbReference type="EMBL" id="QICS01000008">
    <property type="protein sequence ID" value="PXV88427.1"/>
    <property type="molecule type" value="Genomic_DNA"/>
</dbReference>
<reference evidence="2 3" key="1">
    <citation type="submission" date="2018-05" db="EMBL/GenBank/DDBJ databases">
        <title>Genomic Encyclopedia of Type Strains, Phase IV (KMG-IV): sequencing the most valuable type-strain genomes for metagenomic binning, comparative biology and taxonomic classification.</title>
        <authorList>
            <person name="Goeker M."/>
        </authorList>
    </citation>
    <scope>NUCLEOTIDE SEQUENCE [LARGE SCALE GENOMIC DNA]</scope>
    <source>
        <strain evidence="2 3">DSM 28816</strain>
    </source>
</reference>
<feature type="transmembrane region" description="Helical" evidence="1">
    <location>
        <begin position="31"/>
        <end position="54"/>
    </location>
</feature>
<evidence type="ECO:0000313" key="2">
    <source>
        <dbReference type="EMBL" id="PXV88427.1"/>
    </source>
</evidence>
<dbReference type="AlphaFoldDB" id="A0A318EK54"/>
<sequence>MAKKLKEITLNNIKIALLQLFCKKNRAKIKYLPLILVIIIALIFPIMLEFLVIYNNIPSSFNNSEWFVFWSGYIGSIITILTFYITIRLESKKSRLQLSKQYENSRIEKEIERATKVKNIILLDKYRFNFSNKNDMVDEYKSFSRDFLDIESDLKKMAWINEATSHKNEFFKRLNLIAKYERFTLLERLANTNEEFIDGVLKDIKELSRLSNNNRNELNDLYDNYIDEMMKKIYDI</sequence>
<organism evidence="2 3">
    <name type="scientific">Lachnotalea glycerini</name>
    <dbReference type="NCBI Taxonomy" id="1763509"/>
    <lineage>
        <taxon>Bacteria</taxon>
        <taxon>Bacillati</taxon>
        <taxon>Bacillota</taxon>
        <taxon>Clostridia</taxon>
        <taxon>Lachnospirales</taxon>
        <taxon>Lachnospiraceae</taxon>
        <taxon>Lachnotalea</taxon>
    </lineage>
</organism>
<protein>
    <submittedName>
        <fullName evidence="2">Uncharacterized protein</fullName>
    </submittedName>
</protein>
<keyword evidence="1" id="KW-1133">Transmembrane helix</keyword>
<feature type="transmembrane region" description="Helical" evidence="1">
    <location>
        <begin position="66"/>
        <end position="87"/>
    </location>
</feature>
<evidence type="ECO:0000256" key="1">
    <source>
        <dbReference type="SAM" id="Phobius"/>
    </source>
</evidence>
<dbReference type="Proteomes" id="UP000247523">
    <property type="component" value="Unassembled WGS sequence"/>
</dbReference>